<evidence type="ECO:0000313" key="2">
    <source>
        <dbReference type="Proteomes" id="UP001318760"/>
    </source>
</evidence>
<proteinExistence type="predicted"/>
<organism evidence="1 2">
    <name type="scientific">Campylobacter californiensis</name>
    <dbReference type="NCBI Taxonomy" id="1032243"/>
    <lineage>
        <taxon>Bacteria</taxon>
        <taxon>Pseudomonadati</taxon>
        <taxon>Campylobacterota</taxon>
        <taxon>Epsilonproteobacteria</taxon>
        <taxon>Campylobacterales</taxon>
        <taxon>Campylobacteraceae</taxon>
        <taxon>Campylobacter</taxon>
    </lineage>
</organism>
<evidence type="ECO:0008006" key="3">
    <source>
        <dbReference type="Google" id="ProtNLM"/>
    </source>
</evidence>
<gene>
    <name evidence="1" type="ORF">CCAL12919_00130</name>
</gene>
<dbReference type="Proteomes" id="UP001318760">
    <property type="component" value="Unassembled WGS sequence"/>
</dbReference>
<protein>
    <recommendedName>
        <fullName evidence="3">Transposase</fullName>
    </recommendedName>
</protein>
<dbReference type="AlphaFoldDB" id="A0ABD4JGC0"/>
<reference evidence="1 2" key="1">
    <citation type="submission" date="2020-10" db="EMBL/GenBank/DDBJ databases">
        <title>Campylobacter californiensis sp. nov. isolated from cattle and feral swine in California.</title>
        <authorList>
            <person name="Miller W.G."/>
        </authorList>
    </citation>
    <scope>NUCLEOTIDE SEQUENCE [LARGE SCALE GENOMIC DNA]</scope>
    <source>
        <strain evidence="1 2">RM12919</strain>
    </source>
</reference>
<dbReference type="EMBL" id="JADBHS010000001">
    <property type="protein sequence ID" value="MBE2985541.1"/>
    <property type="molecule type" value="Genomic_DNA"/>
</dbReference>
<dbReference type="RefSeq" id="WP_336613077.1">
    <property type="nucleotide sequence ID" value="NZ_JADBHS010000001.1"/>
</dbReference>
<comment type="caution">
    <text evidence="1">The sequence shown here is derived from an EMBL/GenBank/DDBJ whole genome shotgun (WGS) entry which is preliminary data.</text>
</comment>
<sequence length="58" mass="6533">MLQICPTIDFILKATQSIKANYLNVFKRLLKGFKHILAIAKTLLFDLRLVCGVKNGAK</sequence>
<accession>A0ABD4JGC0</accession>
<name>A0ABD4JGC0_9BACT</name>
<evidence type="ECO:0000313" key="1">
    <source>
        <dbReference type="EMBL" id="MBE2985541.1"/>
    </source>
</evidence>